<proteinExistence type="predicted"/>
<sequence>MVSEQERPGMFATPGVEPRGFKDSKNLKLYHERTGIPRHFTEREKKELREASADQEYLSRRWDPNVATDYFQGASAGPVDQTSAVPNVEQRQRRKSAPSQPQRTPLAFSENAHSHRPRQQWREALGPKVPSYTRSKPLPLVPEQAAADAPIVNRSAAHLDEQRKALRTAFPRYAPQDPPRIRRKPLSVPHEGSSDTNWRVTNPTAQAPHDKIRTETSQENIRIHNIHPRLNDETSIAGRDVPSDGKGVLDDEVQSLPRHSRLTRLAGPPRIDSLDLYTGPSIHKSVLGSTPPKEWFTYPEMGKRPAPPPRIPTMKVDSGEPIHEGVSEFLTSDRESVEPFAKDMPTAAALVKSGVKSFIGSQKRR</sequence>
<evidence type="ECO:0000313" key="2">
    <source>
        <dbReference type="EMBL" id="KAF2655977.1"/>
    </source>
</evidence>
<keyword evidence="3" id="KW-1185">Reference proteome</keyword>
<feature type="compositionally biased region" description="Basic and acidic residues" evidence="1">
    <location>
        <begin position="38"/>
        <end position="63"/>
    </location>
</feature>
<feature type="region of interest" description="Disordered" evidence="1">
    <location>
        <begin position="298"/>
        <end position="320"/>
    </location>
</feature>
<feature type="compositionally biased region" description="Polar residues" evidence="1">
    <location>
        <begin position="194"/>
        <end position="205"/>
    </location>
</feature>
<evidence type="ECO:0000313" key="3">
    <source>
        <dbReference type="Proteomes" id="UP000799324"/>
    </source>
</evidence>
<reference evidence="2" key="1">
    <citation type="journal article" date="2020" name="Stud. Mycol.">
        <title>101 Dothideomycetes genomes: a test case for predicting lifestyles and emergence of pathogens.</title>
        <authorList>
            <person name="Haridas S."/>
            <person name="Albert R."/>
            <person name="Binder M."/>
            <person name="Bloem J."/>
            <person name="Labutti K."/>
            <person name="Salamov A."/>
            <person name="Andreopoulos B."/>
            <person name="Baker S."/>
            <person name="Barry K."/>
            <person name="Bills G."/>
            <person name="Bluhm B."/>
            <person name="Cannon C."/>
            <person name="Castanera R."/>
            <person name="Culley D."/>
            <person name="Daum C."/>
            <person name="Ezra D."/>
            <person name="Gonzalez J."/>
            <person name="Henrissat B."/>
            <person name="Kuo A."/>
            <person name="Liang C."/>
            <person name="Lipzen A."/>
            <person name="Lutzoni F."/>
            <person name="Magnuson J."/>
            <person name="Mondo S."/>
            <person name="Nolan M."/>
            <person name="Ohm R."/>
            <person name="Pangilinan J."/>
            <person name="Park H.-J."/>
            <person name="Ramirez L."/>
            <person name="Alfaro M."/>
            <person name="Sun H."/>
            <person name="Tritt A."/>
            <person name="Yoshinaga Y."/>
            <person name="Zwiers L.-H."/>
            <person name="Turgeon B."/>
            <person name="Goodwin S."/>
            <person name="Spatafora J."/>
            <person name="Crous P."/>
            <person name="Grigoriev I."/>
        </authorList>
    </citation>
    <scope>NUCLEOTIDE SEQUENCE</scope>
    <source>
        <strain evidence="2">CBS 122681</strain>
    </source>
</reference>
<feature type="region of interest" description="Disordered" evidence="1">
    <location>
        <begin position="169"/>
        <end position="214"/>
    </location>
</feature>
<dbReference type="AlphaFoldDB" id="A0A6A6T9J2"/>
<protein>
    <submittedName>
        <fullName evidence="2">Uncharacterized protein</fullName>
    </submittedName>
</protein>
<name>A0A6A6T9J2_9PLEO</name>
<organism evidence="2 3">
    <name type="scientific">Lophiostoma macrostomum CBS 122681</name>
    <dbReference type="NCBI Taxonomy" id="1314788"/>
    <lineage>
        <taxon>Eukaryota</taxon>
        <taxon>Fungi</taxon>
        <taxon>Dikarya</taxon>
        <taxon>Ascomycota</taxon>
        <taxon>Pezizomycotina</taxon>
        <taxon>Dothideomycetes</taxon>
        <taxon>Pleosporomycetidae</taxon>
        <taxon>Pleosporales</taxon>
        <taxon>Lophiostomataceae</taxon>
        <taxon>Lophiostoma</taxon>
    </lineage>
</organism>
<feature type="region of interest" description="Disordered" evidence="1">
    <location>
        <begin position="38"/>
        <end position="140"/>
    </location>
</feature>
<accession>A0A6A6T9J2</accession>
<feature type="region of interest" description="Disordered" evidence="1">
    <location>
        <begin position="1"/>
        <end position="23"/>
    </location>
</feature>
<evidence type="ECO:0000256" key="1">
    <source>
        <dbReference type="SAM" id="MobiDB-lite"/>
    </source>
</evidence>
<dbReference type="EMBL" id="MU004342">
    <property type="protein sequence ID" value="KAF2655977.1"/>
    <property type="molecule type" value="Genomic_DNA"/>
</dbReference>
<gene>
    <name evidence="2" type="ORF">K491DRAFT_715822</name>
</gene>
<dbReference type="Proteomes" id="UP000799324">
    <property type="component" value="Unassembled WGS sequence"/>
</dbReference>